<organism evidence="3 4">
    <name type="scientific">Babesia caballi</name>
    <dbReference type="NCBI Taxonomy" id="5871"/>
    <lineage>
        <taxon>Eukaryota</taxon>
        <taxon>Sar</taxon>
        <taxon>Alveolata</taxon>
        <taxon>Apicomplexa</taxon>
        <taxon>Aconoidasida</taxon>
        <taxon>Piroplasmida</taxon>
        <taxon>Babesiidae</taxon>
        <taxon>Babesia</taxon>
    </lineage>
</organism>
<dbReference type="GO" id="GO:0005739">
    <property type="term" value="C:mitochondrion"/>
    <property type="evidence" value="ECO:0007669"/>
    <property type="project" value="TreeGrafter"/>
</dbReference>
<evidence type="ECO:0000313" key="3">
    <source>
        <dbReference type="EMBL" id="GIX60829.1"/>
    </source>
</evidence>
<protein>
    <submittedName>
        <fullName evidence="3">Ubiquinol-cytochrome-c reductase complex assembly factor 1, putative</fullName>
    </submittedName>
</protein>
<dbReference type="Proteomes" id="UP001497744">
    <property type="component" value="Unassembled WGS sequence"/>
</dbReference>
<gene>
    <name evidence="3" type="ORF">BcabD6B2_02640</name>
</gene>
<evidence type="ECO:0000256" key="1">
    <source>
        <dbReference type="ARBA" id="ARBA00006407"/>
    </source>
</evidence>
<comment type="similarity">
    <text evidence="1">Belongs to the CBP3 family.</text>
</comment>
<dbReference type="PANTHER" id="PTHR12184">
    <property type="entry name" value="UBIQUINOL-CYTOCHROME C REDUCTASE COMPLEX ASSEMBLY FACTOR 1 FAMILY MEMBER"/>
    <property type="match status" value="1"/>
</dbReference>
<reference evidence="3 4" key="1">
    <citation type="submission" date="2021-06" db="EMBL/GenBank/DDBJ databases">
        <title>Genome sequence of Babesia caballi.</title>
        <authorList>
            <person name="Yamagishi J."/>
            <person name="Kidaka T."/>
            <person name="Ochi A."/>
        </authorList>
    </citation>
    <scope>NUCLEOTIDE SEQUENCE [LARGE SCALE GENOMIC DNA]</scope>
    <source>
        <strain evidence="3">USDA-D6B2</strain>
    </source>
</reference>
<proteinExistence type="inferred from homology"/>
<dbReference type="AlphaFoldDB" id="A0AAV4LLX8"/>
<dbReference type="PANTHER" id="PTHR12184:SF1">
    <property type="entry name" value="UBIQUINOL-CYTOCHROME-C REDUCTASE COMPLEX ASSEMBLY FACTOR 1"/>
    <property type="match status" value="1"/>
</dbReference>
<sequence length="326" mass="37757">MYTRTLKRIQSLYVRLISEESRSRMSTVCHLQLRSRSLSSIPALPKESAPSSMLSSQLEASASSICSPSEYCREILDDPLCDVSMEETARFVLPYPNSDRTHILDVLTRPFRTSYMFEPASVMIHLCVERLENTELTDTFEIGPGFNRRAYFLFLHVWLLHRRAMKECPLGILLDRYLFRCAFDLLNEWLVMRGVAEHRFKRERDNCQSFMMKFLVELDQCTLDEELYAYKLSRALHYHLYEESVSDSTLRLLVKYILRQFTHVSNLSSQHFLDAMFLWADNEAICKPQRLLKRAMPQLVKYGGYQPPQPTSAAGKIGPGVGKISA</sequence>
<keyword evidence="4" id="KW-1185">Reference proteome</keyword>
<dbReference type="GeneID" id="94192312"/>
<evidence type="ECO:0000313" key="4">
    <source>
        <dbReference type="Proteomes" id="UP001497744"/>
    </source>
</evidence>
<dbReference type="InterPro" id="IPR007129">
    <property type="entry name" value="Ubiqinol_cyt_c_chaperone_CPB3"/>
</dbReference>
<name>A0AAV4LLX8_BABCB</name>
<dbReference type="EMBL" id="BPLF01000001">
    <property type="protein sequence ID" value="GIX60829.1"/>
    <property type="molecule type" value="Genomic_DNA"/>
</dbReference>
<dbReference type="Pfam" id="PF03981">
    <property type="entry name" value="Ubiq_cyt_C_chap"/>
    <property type="match status" value="1"/>
</dbReference>
<dbReference type="GO" id="GO:0034551">
    <property type="term" value="P:mitochondrial respiratory chain complex III assembly"/>
    <property type="evidence" value="ECO:0007669"/>
    <property type="project" value="TreeGrafter"/>
</dbReference>
<evidence type="ECO:0000259" key="2">
    <source>
        <dbReference type="Pfam" id="PF03981"/>
    </source>
</evidence>
<accession>A0AAV4LLX8</accession>
<comment type="caution">
    <text evidence="3">The sequence shown here is derived from an EMBL/GenBank/DDBJ whole genome shotgun (WGS) entry which is preliminary data.</text>
</comment>
<dbReference type="InterPro" id="IPR021150">
    <property type="entry name" value="Ubiq_cyt_c_chap"/>
</dbReference>
<feature type="domain" description="Ubiquinol-cytochrome c chaperone" evidence="2">
    <location>
        <begin position="139"/>
        <end position="279"/>
    </location>
</feature>
<dbReference type="RefSeq" id="XP_067712900.1">
    <property type="nucleotide sequence ID" value="XM_067856799.1"/>
</dbReference>